<evidence type="ECO:0000313" key="1">
    <source>
        <dbReference type="EMBL" id="MBW7573144.1"/>
    </source>
</evidence>
<dbReference type="GO" id="GO:0003677">
    <property type="term" value="F:DNA binding"/>
    <property type="evidence" value="ECO:0007669"/>
    <property type="project" value="UniProtKB-KW"/>
</dbReference>
<protein>
    <submittedName>
        <fullName evidence="1">AbrB/MazE/SpoVT family DNA-binding domain-containing protein</fullName>
    </submittedName>
</protein>
<dbReference type="RefSeq" id="WP_219965537.1">
    <property type="nucleotide sequence ID" value="NZ_JAGFNZ010000003.1"/>
</dbReference>
<name>A0ABS7DPA9_9FIRM</name>
<sequence>MNILGCPLKISAMKEIYFPRLYIQHFGISPDGPVTVIRENHDDYYIYRNDDGRALLENEIRVTVRKGFTSIPAEFLRRNGLKPGVDSLYLLGVEDGLRVSVKKNML</sequence>
<dbReference type="EMBL" id="JAGFNZ010000003">
    <property type="protein sequence ID" value="MBW7573144.1"/>
    <property type="molecule type" value="Genomic_DNA"/>
</dbReference>
<reference evidence="1 2" key="1">
    <citation type="submission" date="2021-03" db="EMBL/GenBank/DDBJ databases">
        <title>Caproiciproducens sp. nov. isolated from feces of cow.</title>
        <authorList>
            <person name="Choi J.-Y."/>
        </authorList>
    </citation>
    <scope>NUCLEOTIDE SEQUENCE [LARGE SCALE GENOMIC DNA]</scope>
    <source>
        <strain evidence="1 2">AGMB10547</strain>
    </source>
</reference>
<dbReference type="Proteomes" id="UP000719942">
    <property type="component" value="Unassembled WGS sequence"/>
</dbReference>
<keyword evidence="1" id="KW-0238">DNA-binding</keyword>
<gene>
    <name evidence="1" type="ORF">J5W02_10005</name>
</gene>
<proteinExistence type="predicted"/>
<organism evidence="1 2">
    <name type="scientific">Caproiciproducens faecalis</name>
    <dbReference type="NCBI Taxonomy" id="2820301"/>
    <lineage>
        <taxon>Bacteria</taxon>
        <taxon>Bacillati</taxon>
        <taxon>Bacillota</taxon>
        <taxon>Clostridia</taxon>
        <taxon>Eubacteriales</taxon>
        <taxon>Acutalibacteraceae</taxon>
        <taxon>Caproiciproducens</taxon>
    </lineage>
</organism>
<evidence type="ECO:0000313" key="2">
    <source>
        <dbReference type="Proteomes" id="UP000719942"/>
    </source>
</evidence>
<keyword evidence="2" id="KW-1185">Reference proteome</keyword>
<accession>A0ABS7DPA9</accession>
<comment type="caution">
    <text evidence="1">The sequence shown here is derived from an EMBL/GenBank/DDBJ whole genome shotgun (WGS) entry which is preliminary data.</text>
</comment>